<name>A0ABQ3IT38_9GAMM</name>
<reference evidence="9" key="1">
    <citation type="journal article" date="2019" name="Int. J. Syst. Evol. Microbiol.">
        <title>The Global Catalogue of Microorganisms (GCM) 10K type strain sequencing project: providing services to taxonomists for standard genome sequencing and annotation.</title>
        <authorList>
            <consortium name="The Broad Institute Genomics Platform"/>
            <consortium name="The Broad Institute Genome Sequencing Center for Infectious Disease"/>
            <person name="Wu L."/>
            <person name="Ma J."/>
        </authorList>
    </citation>
    <scope>NUCLEOTIDE SEQUENCE [LARGE SCALE GENOMIC DNA]</scope>
    <source>
        <strain evidence="9">CGMCC 1.15922</strain>
    </source>
</reference>
<dbReference type="InterPro" id="IPR029058">
    <property type="entry name" value="AB_hydrolase_fold"/>
</dbReference>
<evidence type="ECO:0000256" key="2">
    <source>
        <dbReference type="ARBA" id="ARBA00022487"/>
    </source>
</evidence>
<comment type="similarity">
    <text evidence="1">Belongs to the tannase family.</text>
</comment>
<evidence type="ECO:0000256" key="5">
    <source>
        <dbReference type="ARBA" id="ARBA00022801"/>
    </source>
</evidence>
<proteinExistence type="inferred from homology"/>
<dbReference type="Gene3D" id="3.40.50.1820">
    <property type="entry name" value="alpha/beta hydrolase"/>
    <property type="match status" value="1"/>
</dbReference>
<dbReference type="RefSeq" id="WP_189378169.1">
    <property type="nucleotide sequence ID" value="NZ_BNAH01000007.1"/>
</dbReference>
<keyword evidence="5" id="KW-0378">Hydrolase</keyword>
<evidence type="ECO:0000313" key="8">
    <source>
        <dbReference type="EMBL" id="GHE90888.1"/>
    </source>
</evidence>
<dbReference type="PANTHER" id="PTHR33938">
    <property type="entry name" value="FERULOYL ESTERASE B-RELATED"/>
    <property type="match status" value="1"/>
</dbReference>
<dbReference type="EMBL" id="BNAH01000007">
    <property type="protein sequence ID" value="GHE90888.1"/>
    <property type="molecule type" value="Genomic_DNA"/>
</dbReference>
<dbReference type="PANTHER" id="PTHR33938:SF15">
    <property type="entry name" value="FERULOYL ESTERASE B-RELATED"/>
    <property type="match status" value="1"/>
</dbReference>
<keyword evidence="3" id="KW-0479">Metal-binding</keyword>
<comment type="caution">
    <text evidence="8">The sequence shown here is derived from an EMBL/GenBank/DDBJ whole genome shotgun (WGS) entry which is preliminary data.</text>
</comment>
<keyword evidence="7" id="KW-1015">Disulfide bond</keyword>
<keyword evidence="6" id="KW-0106">Calcium</keyword>
<organism evidence="8 9">
    <name type="scientific">Thalassotalea profundi</name>
    <dbReference type="NCBI Taxonomy" id="2036687"/>
    <lineage>
        <taxon>Bacteria</taxon>
        <taxon>Pseudomonadati</taxon>
        <taxon>Pseudomonadota</taxon>
        <taxon>Gammaproteobacteria</taxon>
        <taxon>Alteromonadales</taxon>
        <taxon>Colwelliaceae</taxon>
        <taxon>Thalassotalea</taxon>
    </lineage>
</organism>
<dbReference type="InterPro" id="IPR011118">
    <property type="entry name" value="Tannase/feruloyl_esterase"/>
</dbReference>
<keyword evidence="4" id="KW-0732">Signal</keyword>
<evidence type="ECO:0000256" key="1">
    <source>
        <dbReference type="ARBA" id="ARBA00006249"/>
    </source>
</evidence>
<evidence type="ECO:0000256" key="4">
    <source>
        <dbReference type="ARBA" id="ARBA00022729"/>
    </source>
</evidence>
<evidence type="ECO:0000313" key="9">
    <source>
        <dbReference type="Proteomes" id="UP000626370"/>
    </source>
</evidence>
<dbReference type="SUPFAM" id="SSF53474">
    <property type="entry name" value="alpha/beta-Hydrolases"/>
    <property type="match status" value="1"/>
</dbReference>
<keyword evidence="9" id="KW-1185">Reference proteome</keyword>
<evidence type="ECO:0000256" key="7">
    <source>
        <dbReference type="ARBA" id="ARBA00023157"/>
    </source>
</evidence>
<evidence type="ECO:0000256" key="3">
    <source>
        <dbReference type="ARBA" id="ARBA00022723"/>
    </source>
</evidence>
<dbReference type="Pfam" id="PF07519">
    <property type="entry name" value="Tannase"/>
    <property type="match status" value="1"/>
</dbReference>
<evidence type="ECO:0000256" key="6">
    <source>
        <dbReference type="ARBA" id="ARBA00022837"/>
    </source>
</evidence>
<dbReference type="Proteomes" id="UP000626370">
    <property type="component" value="Unassembled WGS sequence"/>
</dbReference>
<protein>
    <submittedName>
        <fullName evidence="8">Feruloyl esterase</fullName>
    </submittedName>
</protein>
<sequence>MIIDHKILFVSVIFSLIIGTYSATAISEGYSKNNVNVGDHCNHISAPNNVTFEETPSWQDTKELPRYCKVKGLIDKRIRFEMRLPKDWNGRFMMAGCGGFCGGLLPDKPGYSNTINEALKRGYAAISHDSGHQAKSWETEWAYQDPEAFELWAHKVLPVVSKVGNTLVKSMYKKQANYKYFSGCSNGGRLGLIAAQRYPDLFDGIAAGGAILDLRSTAGLWGNWMISQTGAEETPILPKNKVVLIKKEVMAKCDAIDGLKDGIIDDPRQCNVNFSQFQCGPDENPETCLTKVQSEMLNSLYDGVRDDSGEIVSPSLSLGSEHYSDIWLFGTSKMPGWGVRASQGYRQLLSNDLFGKETPYSISTNTMLDWIKRSSIPALSDALDTNLSGLKNSNAKLMIYQGWSDPLVIPTPVINYYDKAVEHAGGLEKLKENARLFMLPGWGHCWERPSEAPDQFDPLKILERWVEKNESPESFVAEQHDDEGNVIRSRPICAYPQVAEYKSGEDPDKAESYMCK</sequence>
<keyword evidence="2" id="KW-0719">Serine esterase</keyword>
<accession>A0ABQ3IT38</accession>
<gene>
    <name evidence="8" type="ORF">GCM10011501_20380</name>
</gene>